<proteinExistence type="predicted"/>
<protein>
    <recommendedName>
        <fullName evidence="3">Lipoprotein</fullName>
    </recommendedName>
</protein>
<organism evidence="1 2">
    <name type="scientific">Prevotella aff. ruminicola Tc2-24</name>
    <dbReference type="NCBI Taxonomy" id="81582"/>
    <lineage>
        <taxon>Bacteria</taxon>
        <taxon>Pseudomonadati</taxon>
        <taxon>Bacteroidota</taxon>
        <taxon>Bacteroidia</taxon>
        <taxon>Bacteroidales</taxon>
        <taxon>Prevotellaceae</taxon>
        <taxon>Prevotella</taxon>
    </lineage>
</organism>
<dbReference type="PROSITE" id="PS51257">
    <property type="entry name" value="PROKAR_LIPOPROTEIN"/>
    <property type="match status" value="1"/>
</dbReference>
<evidence type="ECO:0008006" key="3">
    <source>
        <dbReference type="Google" id="ProtNLM"/>
    </source>
</evidence>
<evidence type="ECO:0000313" key="2">
    <source>
        <dbReference type="Proteomes" id="UP000199373"/>
    </source>
</evidence>
<gene>
    <name evidence="1" type="ORF">SAMN04487850_0442</name>
</gene>
<dbReference type="EMBL" id="FOIQ01000001">
    <property type="protein sequence ID" value="SEV84810.1"/>
    <property type="molecule type" value="Genomic_DNA"/>
</dbReference>
<evidence type="ECO:0000313" key="1">
    <source>
        <dbReference type="EMBL" id="SEV84810.1"/>
    </source>
</evidence>
<dbReference type="AlphaFoldDB" id="A0A1I0MAM3"/>
<name>A0A1I0MAM3_9BACT</name>
<dbReference type="RefSeq" id="WP_143065697.1">
    <property type="nucleotide sequence ID" value="NZ_FOIQ01000001.1"/>
</dbReference>
<reference evidence="1 2" key="1">
    <citation type="submission" date="2016-10" db="EMBL/GenBank/DDBJ databases">
        <authorList>
            <person name="de Groot N.N."/>
        </authorList>
    </citation>
    <scope>NUCLEOTIDE SEQUENCE [LARGE SCALE GENOMIC DNA]</scope>
    <source>
        <strain evidence="1 2">TC2-24</strain>
    </source>
</reference>
<keyword evidence="2" id="KW-1185">Reference proteome</keyword>
<dbReference type="Proteomes" id="UP000199373">
    <property type="component" value="Unassembled WGS sequence"/>
</dbReference>
<sequence length="92" mass="10340">MKRLLYLTLTFLLLITTGCRRHRTIQYVRVPVDTAAANDIPGMDGDSLVLGADDDGLVAIPDIPDDRGVDMTANDYELKKMMMGKRDEEFSY</sequence>
<accession>A0A1I0MAM3</accession>